<dbReference type="Pfam" id="PF03597">
    <property type="entry name" value="FixS"/>
    <property type="match status" value="1"/>
</dbReference>
<keyword evidence="1" id="KW-1133">Transmembrane helix</keyword>
<evidence type="ECO:0000256" key="1">
    <source>
        <dbReference type="SAM" id="Phobius"/>
    </source>
</evidence>
<comment type="caution">
    <text evidence="2">The sequence shown here is derived from an EMBL/GenBank/DDBJ whole genome shotgun (WGS) entry which is preliminary data.</text>
</comment>
<reference evidence="2 3" key="1">
    <citation type="journal article" date="2017" name="Nat. Commun.">
        <title>In situ click chemistry generation of cyclooxygenase-2 inhibitors.</title>
        <authorList>
            <person name="Bhardwaj A."/>
            <person name="Kaur J."/>
            <person name="Wuest M."/>
            <person name="Wuest F."/>
        </authorList>
    </citation>
    <scope>NUCLEOTIDE SEQUENCE [LARGE SCALE GENOMIC DNA]</scope>
    <source>
        <strain evidence="2">S2_018_000_R2_106</strain>
    </source>
</reference>
<organism evidence="2 3">
    <name type="scientific">Blastochloris viridis</name>
    <name type="common">Rhodopseudomonas viridis</name>
    <dbReference type="NCBI Taxonomy" id="1079"/>
    <lineage>
        <taxon>Bacteria</taxon>
        <taxon>Pseudomonadati</taxon>
        <taxon>Pseudomonadota</taxon>
        <taxon>Alphaproteobacteria</taxon>
        <taxon>Hyphomicrobiales</taxon>
        <taxon>Blastochloridaceae</taxon>
        <taxon>Blastochloris</taxon>
    </lineage>
</organism>
<sequence length="62" mass="6549">MSVLVILIPIALFLGLLALTAFLWALKNGQFDDPDGAAARILNDDDITPATKKDAKPKGAKA</sequence>
<dbReference type="NCBIfam" id="TIGR00847">
    <property type="entry name" value="ccoS"/>
    <property type="match status" value="1"/>
</dbReference>
<dbReference type="Proteomes" id="UP000320948">
    <property type="component" value="Unassembled WGS sequence"/>
</dbReference>
<dbReference type="EMBL" id="VAFM01000002">
    <property type="protein sequence ID" value="TKW60592.1"/>
    <property type="molecule type" value="Genomic_DNA"/>
</dbReference>
<dbReference type="PANTHER" id="PTHR41532:SF1">
    <property type="entry name" value="FIXS PROTEIN"/>
    <property type="match status" value="1"/>
</dbReference>
<dbReference type="AlphaFoldDB" id="A0A6N4QZV8"/>
<evidence type="ECO:0000313" key="2">
    <source>
        <dbReference type="EMBL" id="TKW60592.1"/>
    </source>
</evidence>
<dbReference type="InterPro" id="IPR004714">
    <property type="entry name" value="Cyt_oxidase_maturation_cbb3"/>
</dbReference>
<feature type="transmembrane region" description="Helical" evidence="1">
    <location>
        <begin position="6"/>
        <end position="26"/>
    </location>
</feature>
<evidence type="ECO:0000313" key="3">
    <source>
        <dbReference type="Proteomes" id="UP000320948"/>
    </source>
</evidence>
<accession>A0A6N4QZV8</accession>
<keyword evidence="1" id="KW-0472">Membrane</keyword>
<proteinExistence type="predicted"/>
<name>A0A6N4QZV8_BLAVI</name>
<gene>
    <name evidence="2" type="primary">ccoS</name>
    <name evidence="2" type="ORF">DI628_06730</name>
</gene>
<protein>
    <submittedName>
        <fullName evidence="2">Cbb3-type cytochrome oxidase assembly protein CcoS</fullName>
    </submittedName>
</protein>
<dbReference type="PANTHER" id="PTHR41532">
    <property type="entry name" value="FIXS PROTEIN"/>
    <property type="match status" value="1"/>
</dbReference>
<keyword evidence="1" id="KW-0812">Transmembrane</keyword>